<feature type="transmembrane region" description="Helical" evidence="1">
    <location>
        <begin position="82"/>
        <end position="103"/>
    </location>
</feature>
<keyword evidence="1" id="KW-0812">Transmembrane</keyword>
<organism evidence="2 3">
    <name type="scientific">Antarcticimicrobium sediminis</name>
    <dbReference type="NCBI Taxonomy" id="2546227"/>
    <lineage>
        <taxon>Bacteria</taxon>
        <taxon>Pseudomonadati</taxon>
        <taxon>Pseudomonadota</taxon>
        <taxon>Alphaproteobacteria</taxon>
        <taxon>Rhodobacterales</taxon>
        <taxon>Paracoccaceae</taxon>
        <taxon>Antarcticimicrobium</taxon>
    </lineage>
</organism>
<accession>A0A4R5EGZ6</accession>
<comment type="caution">
    <text evidence="2">The sequence shown here is derived from an EMBL/GenBank/DDBJ whole genome shotgun (WGS) entry which is preliminary data.</text>
</comment>
<dbReference type="RefSeq" id="WP_132831534.1">
    <property type="nucleotide sequence ID" value="NZ_SMFP01000028.1"/>
</dbReference>
<keyword evidence="1" id="KW-0472">Membrane</keyword>
<dbReference type="EMBL" id="SMFP01000028">
    <property type="protein sequence ID" value="TDE33715.1"/>
    <property type="molecule type" value="Genomic_DNA"/>
</dbReference>
<evidence type="ECO:0008006" key="4">
    <source>
        <dbReference type="Google" id="ProtNLM"/>
    </source>
</evidence>
<proteinExistence type="predicted"/>
<protein>
    <recommendedName>
        <fullName evidence="4">O-antigen ligase like membrane protein</fullName>
    </recommendedName>
</protein>
<sequence>MKFSIKLSSRTIFAFIVIAYAIVLVPFVDTQQRNYLALFAALLGGISIVVYNIRVTSQIILAFLLLVLMSISALANDGTGTLLSVALTAVYICGYFSVSGILSQLRNKRALITKVLKNIIFAFAVVSVIQMLASLSGLPVPNVIGSKGIWSYPSLASEPSHLGRIVGITMLSYLILSRRDEPDNTAMRFFKNHRRVIIAFLTTMLLSGSALSLMAIAVVLIMWRSIFYAIIVLSLIVLATPFLSPLGGESFQRSFLFLSALPSLNVDLLVAADSSAAVRVVPSILFAQDASISNFSFWFGGGAAELERLVSGRIPGVPDDIIMAGFVPGYLAYYGLVNTMLFVWTFVLYPTNRHNAAISIFWLIFFTTSAWNTQVFWYGLMMIQVIKIALKESDQRPVGVGY</sequence>
<reference evidence="2 3" key="1">
    <citation type="submission" date="2019-03" db="EMBL/GenBank/DDBJ databases">
        <authorList>
            <person name="Zhang S."/>
        </authorList>
    </citation>
    <scope>NUCLEOTIDE SEQUENCE [LARGE SCALE GENOMIC DNA]</scope>
    <source>
        <strain evidence="2 3">S4J41</strain>
    </source>
</reference>
<feature type="transmembrane region" description="Helical" evidence="1">
    <location>
        <begin position="196"/>
        <end position="220"/>
    </location>
</feature>
<gene>
    <name evidence="2" type="ORF">E1B25_20985</name>
</gene>
<dbReference type="Proteomes" id="UP000294662">
    <property type="component" value="Unassembled WGS sequence"/>
</dbReference>
<feature type="transmembrane region" description="Helical" evidence="1">
    <location>
        <begin position="356"/>
        <end position="380"/>
    </location>
</feature>
<name>A0A4R5EGZ6_9RHOB</name>
<evidence type="ECO:0000256" key="1">
    <source>
        <dbReference type="SAM" id="Phobius"/>
    </source>
</evidence>
<dbReference type="AlphaFoldDB" id="A0A4R5EGZ6"/>
<feature type="transmembrane region" description="Helical" evidence="1">
    <location>
        <begin position="115"/>
        <end position="140"/>
    </location>
</feature>
<evidence type="ECO:0000313" key="2">
    <source>
        <dbReference type="EMBL" id="TDE33715.1"/>
    </source>
</evidence>
<feature type="transmembrane region" description="Helical" evidence="1">
    <location>
        <begin position="160"/>
        <end position="176"/>
    </location>
</feature>
<keyword evidence="1" id="KW-1133">Transmembrane helix</keyword>
<dbReference type="OrthoDB" id="8410764at2"/>
<feature type="transmembrane region" description="Helical" evidence="1">
    <location>
        <begin position="226"/>
        <end position="246"/>
    </location>
</feature>
<feature type="transmembrane region" description="Helical" evidence="1">
    <location>
        <begin position="59"/>
        <end position="76"/>
    </location>
</feature>
<evidence type="ECO:0000313" key="3">
    <source>
        <dbReference type="Proteomes" id="UP000294662"/>
    </source>
</evidence>
<feature type="transmembrane region" description="Helical" evidence="1">
    <location>
        <begin position="331"/>
        <end position="350"/>
    </location>
</feature>
<feature type="transmembrane region" description="Helical" evidence="1">
    <location>
        <begin position="12"/>
        <end position="28"/>
    </location>
</feature>
<keyword evidence="3" id="KW-1185">Reference proteome</keyword>
<feature type="transmembrane region" description="Helical" evidence="1">
    <location>
        <begin position="34"/>
        <end position="52"/>
    </location>
</feature>